<evidence type="ECO:0000313" key="2">
    <source>
        <dbReference type="Proteomes" id="UP000294813"/>
    </source>
</evidence>
<dbReference type="Proteomes" id="UP000294813">
    <property type="component" value="Unassembled WGS sequence"/>
</dbReference>
<dbReference type="OrthoDB" id="2083021at2"/>
<dbReference type="RefSeq" id="WP_131918500.1">
    <property type="nucleotide sequence ID" value="NZ_JAOQNU010000005.1"/>
</dbReference>
<accession>A0A4R2RWU5</accession>
<sequence>MDAKNVKDAIQQLLNQKKGTISVDPEQEKQVRRITEKLRQKESLTDDDRSNAVDLVSQFSKHVSPQQAKQLRGLIDQLMSKNKVSEKDQKALEQIKKML</sequence>
<dbReference type="AlphaFoldDB" id="A0A4R2RWU5"/>
<comment type="caution">
    <text evidence="1">The sequence shown here is derived from an EMBL/GenBank/DDBJ whole genome shotgun (WGS) entry which is preliminary data.</text>
</comment>
<evidence type="ECO:0000313" key="1">
    <source>
        <dbReference type="EMBL" id="TCP67247.1"/>
    </source>
</evidence>
<proteinExistence type="predicted"/>
<keyword evidence="2" id="KW-1185">Reference proteome</keyword>
<gene>
    <name evidence="1" type="ORF">EDD73_105145</name>
</gene>
<protein>
    <recommendedName>
        <fullName evidence="3">Stage VI sporulation protein F</fullName>
    </recommendedName>
</protein>
<organism evidence="1 2">
    <name type="scientific">Heliophilum fasciatum</name>
    <dbReference type="NCBI Taxonomy" id="35700"/>
    <lineage>
        <taxon>Bacteria</taxon>
        <taxon>Bacillati</taxon>
        <taxon>Bacillota</taxon>
        <taxon>Clostridia</taxon>
        <taxon>Eubacteriales</taxon>
        <taxon>Heliobacteriaceae</taxon>
        <taxon>Heliophilum</taxon>
    </lineage>
</organism>
<reference evidence="1 2" key="1">
    <citation type="submission" date="2019-03" db="EMBL/GenBank/DDBJ databases">
        <title>Genomic Encyclopedia of Type Strains, Phase IV (KMG-IV): sequencing the most valuable type-strain genomes for metagenomic binning, comparative biology and taxonomic classification.</title>
        <authorList>
            <person name="Goeker M."/>
        </authorList>
    </citation>
    <scope>NUCLEOTIDE SEQUENCE [LARGE SCALE GENOMIC DNA]</scope>
    <source>
        <strain evidence="1 2">DSM 11170</strain>
    </source>
</reference>
<name>A0A4R2RWU5_9FIRM</name>
<dbReference type="EMBL" id="SLXT01000005">
    <property type="protein sequence ID" value="TCP67247.1"/>
    <property type="molecule type" value="Genomic_DNA"/>
</dbReference>
<evidence type="ECO:0008006" key="3">
    <source>
        <dbReference type="Google" id="ProtNLM"/>
    </source>
</evidence>